<keyword evidence="1" id="KW-1133">Transmembrane helix</keyword>
<dbReference type="PANTHER" id="PTHR43861:SF1">
    <property type="entry name" value="TRANS-ACONITATE 2-METHYLTRANSFERASE"/>
    <property type="match status" value="1"/>
</dbReference>
<dbReference type="Proteomes" id="UP001209570">
    <property type="component" value="Unassembled WGS sequence"/>
</dbReference>
<dbReference type="PANTHER" id="PTHR43861">
    <property type="entry name" value="TRANS-ACONITATE 2-METHYLTRANSFERASE-RELATED"/>
    <property type="match status" value="1"/>
</dbReference>
<feature type="transmembrane region" description="Helical" evidence="1">
    <location>
        <begin position="12"/>
        <end position="29"/>
    </location>
</feature>
<evidence type="ECO:0000313" key="2">
    <source>
        <dbReference type="EMBL" id="KAJ0407333.1"/>
    </source>
</evidence>
<dbReference type="Pfam" id="PF13489">
    <property type="entry name" value="Methyltransf_23"/>
    <property type="match status" value="1"/>
</dbReference>
<keyword evidence="1" id="KW-0812">Transmembrane</keyword>
<evidence type="ECO:0000256" key="1">
    <source>
        <dbReference type="SAM" id="Phobius"/>
    </source>
</evidence>
<protein>
    <recommendedName>
        <fullName evidence="4">Methyltransferase domain-containing protein</fullName>
    </recommendedName>
</protein>
<keyword evidence="1" id="KW-0472">Membrane</keyword>
<dbReference type="Gene3D" id="3.40.50.150">
    <property type="entry name" value="Vaccinia Virus protein VP39"/>
    <property type="match status" value="1"/>
</dbReference>
<accession>A0AAD5Q9Q8</accession>
<dbReference type="SUPFAM" id="SSF53335">
    <property type="entry name" value="S-adenosyl-L-methionine-dependent methyltransferases"/>
    <property type="match status" value="1"/>
</dbReference>
<keyword evidence="3" id="KW-1185">Reference proteome</keyword>
<dbReference type="CDD" id="cd02440">
    <property type="entry name" value="AdoMet_MTases"/>
    <property type="match status" value="1"/>
</dbReference>
<gene>
    <name evidence="2" type="ORF">P43SY_004761</name>
</gene>
<dbReference type="EMBL" id="JAKCXM010000022">
    <property type="protein sequence ID" value="KAJ0407333.1"/>
    <property type="molecule type" value="Genomic_DNA"/>
</dbReference>
<dbReference type="AlphaFoldDB" id="A0AAD5Q9Q8"/>
<comment type="caution">
    <text evidence="2">The sequence shown here is derived from an EMBL/GenBank/DDBJ whole genome shotgun (WGS) entry which is preliminary data.</text>
</comment>
<dbReference type="InterPro" id="IPR029063">
    <property type="entry name" value="SAM-dependent_MTases_sf"/>
</dbReference>
<sequence length="230" mass="25173">MSSSQAALVKQGALVAAGALVVYGALRLLRARVYDALIVNLTTEWYEHVLKRLPSGAKFLDVGIGTGLALANNKPLLQSKAITVDGVDYDIDYVHRCRALVKANGLEDSVKVHHASVYDYQGGPYDAVYFSASLMIMPDPVKALQHGISMLKPDGRVYVTQTIQTRRSRLVEVGKPLLKFLTTIDFGQVTYEEDLLVTFKKAGLTVVENLPISGSTATSTRSYRLFVLQP</sequence>
<organism evidence="2 3">
    <name type="scientific">Pythium insidiosum</name>
    <name type="common">Pythiosis disease agent</name>
    <dbReference type="NCBI Taxonomy" id="114742"/>
    <lineage>
        <taxon>Eukaryota</taxon>
        <taxon>Sar</taxon>
        <taxon>Stramenopiles</taxon>
        <taxon>Oomycota</taxon>
        <taxon>Peronosporomycetes</taxon>
        <taxon>Pythiales</taxon>
        <taxon>Pythiaceae</taxon>
        <taxon>Pythium</taxon>
    </lineage>
</organism>
<proteinExistence type="predicted"/>
<evidence type="ECO:0000313" key="3">
    <source>
        <dbReference type="Proteomes" id="UP001209570"/>
    </source>
</evidence>
<evidence type="ECO:0008006" key="4">
    <source>
        <dbReference type="Google" id="ProtNLM"/>
    </source>
</evidence>
<name>A0AAD5Q9Q8_PYTIN</name>
<reference evidence="2" key="1">
    <citation type="submission" date="2021-12" db="EMBL/GenBank/DDBJ databases">
        <title>Prjna785345.</title>
        <authorList>
            <person name="Rujirawat T."/>
            <person name="Krajaejun T."/>
        </authorList>
    </citation>
    <scope>NUCLEOTIDE SEQUENCE</scope>
    <source>
        <strain evidence="2">Pi057C3</strain>
    </source>
</reference>